<dbReference type="EC" id="4.2.1.20" evidence="3"/>
<dbReference type="AlphaFoldDB" id="A0A9W9GCL1"/>
<keyword evidence="8" id="KW-0456">Lyase</keyword>
<evidence type="ECO:0000256" key="2">
    <source>
        <dbReference type="ARBA" id="ARBA00004733"/>
    </source>
</evidence>
<comment type="caution">
    <text evidence="11">The sequence shown here is derived from an EMBL/GenBank/DDBJ whole genome shotgun (WGS) entry which is preliminary data.</text>
</comment>
<evidence type="ECO:0000256" key="6">
    <source>
        <dbReference type="ARBA" id="ARBA00022898"/>
    </source>
</evidence>
<dbReference type="OrthoDB" id="4296777at2759"/>
<keyword evidence="5" id="KW-0822">Tryptophan biosynthesis</keyword>
<dbReference type="GO" id="GO:0005737">
    <property type="term" value="C:cytoplasm"/>
    <property type="evidence" value="ECO:0007669"/>
    <property type="project" value="TreeGrafter"/>
</dbReference>
<organism evidence="11 12">
    <name type="scientific">Penicillium angulare</name>
    <dbReference type="NCBI Taxonomy" id="116970"/>
    <lineage>
        <taxon>Eukaryota</taxon>
        <taxon>Fungi</taxon>
        <taxon>Dikarya</taxon>
        <taxon>Ascomycota</taxon>
        <taxon>Pezizomycotina</taxon>
        <taxon>Eurotiomycetes</taxon>
        <taxon>Eurotiomycetidae</taxon>
        <taxon>Eurotiales</taxon>
        <taxon>Aspergillaceae</taxon>
        <taxon>Penicillium</taxon>
    </lineage>
</organism>
<evidence type="ECO:0000256" key="8">
    <source>
        <dbReference type="ARBA" id="ARBA00023239"/>
    </source>
</evidence>
<keyword evidence="7" id="KW-0057">Aromatic amino acid biosynthesis</keyword>
<comment type="cofactor">
    <cofactor evidence="1">
        <name>pyridoxal 5'-phosphate</name>
        <dbReference type="ChEBI" id="CHEBI:597326"/>
    </cofactor>
</comment>
<dbReference type="Proteomes" id="UP001149165">
    <property type="component" value="Unassembled WGS sequence"/>
</dbReference>
<dbReference type="SUPFAM" id="SSF53686">
    <property type="entry name" value="Tryptophan synthase beta subunit-like PLP-dependent enzymes"/>
    <property type="match status" value="1"/>
</dbReference>
<gene>
    <name evidence="11" type="ORF">N7456_000684</name>
</gene>
<reference evidence="11" key="1">
    <citation type="submission" date="2022-11" db="EMBL/GenBank/DDBJ databases">
        <authorList>
            <person name="Petersen C."/>
        </authorList>
    </citation>
    <scope>NUCLEOTIDE SEQUENCE</scope>
    <source>
        <strain evidence="11">IBT 30069</strain>
    </source>
</reference>
<evidence type="ECO:0000313" key="12">
    <source>
        <dbReference type="Proteomes" id="UP001149165"/>
    </source>
</evidence>
<evidence type="ECO:0000256" key="7">
    <source>
        <dbReference type="ARBA" id="ARBA00023141"/>
    </source>
</evidence>
<evidence type="ECO:0000256" key="4">
    <source>
        <dbReference type="ARBA" id="ARBA00022605"/>
    </source>
</evidence>
<keyword evidence="12" id="KW-1185">Reference proteome</keyword>
<keyword evidence="4" id="KW-0028">Amino-acid biosynthesis</keyword>
<evidence type="ECO:0000256" key="3">
    <source>
        <dbReference type="ARBA" id="ARBA00012043"/>
    </source>
</evidence>
<dbReference type="InterPro" id="IPR001926">
    <property type="entry name" value="TrpB-like_PALP"/>
</dbReference>
<dbReference type="Gene3D" id="3.40.50.1100">
    <property type="match status" value="2"/>
</dbReference>
<name>A0A9W9GCL1_9EURO</name>
<keyword evidence="6" id="KW-0663">Pyridoxal phosphate</keyword>
<comment type="pathway">
    <text evidence="2">Amino-acid biosynthesis; L-tryptophan biosynthesis; L-tryptophan from chorismate: step 5/5.</text>
</comment>
<evidence type="ECO:0000259" key="10">
    <source>
        <dbReference type="Pfam" id="PF00291"/>
    </source>
</evidence>
<evidence type="ECO:0000256" key="1">
    <source>
        <dbReference type="ARBA" id="ARBA00001933"/>
    </source>
</evidence>
<dbReference type="PANTHER" id="PTHR48077:SF2">
    <property type="entry name" value="TRYPTOPHAN SYNTHASE"/>
    <property type="match status" value="1"/>
</dbReference>
<proteinExistence type="predicted"/>
<evidence type="ECO:0000256" key="5">
    <source>
        <dbReference type="ARBA" id="ARBA00022822"/>
    </source>
</evidence>
<dbReference type="GO" id="GO:0004834">
    <property type="term" value="F:tryptophan synthase activity"/>
    <property type="evidence" value="ECO:0007669"/>
    <property type="project" value="UniProtKB-EC"/>
</dbReference>
<dbReference type="PANTHER" id="PTHR48077">
    <property type="entry name" value="TRYPTOPHAN SYNTHASE-RELATED"/>
    <property type="match status" value="1"/>
</dbReference>
<sequence>MQSPEGTPVHSFDTKNGHFGKYGGKYAPESQIGFLEELTTAFQEALLDATFWDDFCSLLTQRPSPLHFAPSLTALGGGAKIWLKREDLSDYGSPNQYGITGQILLARRMGKTEIITDCGSAKHGLECAAICARTGMKCTVYIGGEDAERQQSYLGEISNLDAEYQVVEDGCRTLRAASTEALRAATLRYESGFYIPNSSVAPHPYPWIIRTFESIIGKEVMVQMAEHNGSLPQALVAPIGGNGGAIGLFHPFLAFPSIRLLGVQSKNSAALVDGSRGVFMGTSTAVLQDDNGQVLDTESVAPDMNHPGVGPELAHWRQTGRLECGVATNEEAMAGLKTFRELENVACGLDTGHALGQALGLAGQLTANDNLVLLVTGSDSGSKFTGNANIHEPVAKDSEIEMPQIVVPESLSAL</sequence>
<evidence type="ECO:0000313" key="11">
    <source>
        <dbReference type="EMBL" id="KAJ5116336.1"/>
    </source>
</evidence>
<comment type="catalytic activity">
    <reaction evidence="9">
        <text>(1S,2R)-1-C-(indol-3-yl)glycerol 3-phosphate + L-serine = D-glyceraldehyde 3-phosphate + L-tryptophan + H2O</text>
        <dbReference type="Rhea" id="RHEA:10532"/>
        <dbReference type="ChEBI" id="CHEBI:15377"/>
        <dbReference type="ChEBI" id="CHEBI:33384"/>
        <dbReference type="ChEBI" id="CHEBI:57912"/>
        <dbReference type="ChEBI" id="CHEBI:58866"/>
        <dbReference type="ChEBI" id="CHEBI:59776"/>
        <dbReference type="EC" id="4.2.1.20"/>
    </reaction>
</comment>
<dbReference type="EMBL" id="JAPQKH010000001">
    <property type="protein sequence ID" value="KAJ5116336.1"/>
    <property type="molecule type" value="Genomic_DNA"/>
</dbReference>
<dbReference type="Pfam" id="PF00291">
    <property type="entry name" value="PALP"/>
    <property type="match status" value="1"/>
</dbReference>
<dbReference type="InterPro" id="IPR036052">
    <property type="entry name" value="TrpB-like_PALP_sf"/>
</dbReference>
<reference evidence="11" key="2">
    <citation type="journal article" date="2023" name="IMA Fungus">
        <title>Comparative genomic study of the Penicillium genus elucidates a diverse pangenome and 15 lateral gene transfer events.</title>
        <authorList>
            <person name="Petersen C."/>
            <person name="Sorensen T."/>
            <person name="Nielsen M.R."/>
            <person name="Sondergaard T.E."/>
            <person name="Sorensen J.L."/>
            <person name="Fitzpatrick D.A."/>
            <person name="Frisvad J.C."/>
            <person name="Nielsen K.L."/>
        </authorList>
    </citation>
    <scope>NUCLEOTIDE SEQUENCE</scope>
    <source>
        <strain evidence="11">IBT 30069</strain>
    </source>
</reference>
<evidence type="ECO:0000256" key="9">
    <source>
        <dbReference type="ARBA" id="ARBA00049047"/>
    </source>
</evidence>
<dbReference type="InterPro" id="IPR023026">
    <property type="entry name" value="Trp_synth_beta/beta-like"/>
</dbReference>
<accession>A0A9W9GCL1</accession>
<protein>
    <recommendedName>
        <fullName evidence="3">tryptophan synthase</fullName>
        <ecNumber evidence="3">4.2.1.20</ecNumber>
    </recommendedName>
</protein>
<feature type="domain" description="Tryptophan synthase beta chain-like PALP" evidence="10">
    <location>
        <begin position="60"/>
        <end position="377"/>
    </location>
</feature>